<dbReference type="Proteomes" id="UP000230423">
    <property type="component" value="Unassembled WGS sequence"/>
</dbReference>
<evidence type="ECO:0000313" key="1">
    <source>
        <dbReference type="EMBL" id="PIO68448.1"/>
    </source>
</evidence>
<accession>A0A2G9UDX9</accession>
<protein>
    <submittedName>
        <fullName evidence="1">Uncharacterized protein</fullName>
    </submittedName>
</protein>
<reference evidence="1 2" key="1">
    <citation type="submission" date="2015-09" db="EMBL/GenBank/DDBJ databases">
        <title>Draft genome of the parasitic nematode Teladorsagia circumcincta isolate WARC Sus (inbred).</title>
        <authorList>
            <person name="Mitreva M."/>
        </authorList>
    </citation>
    <scope>NUCLEOTIDE SEQUENCE [LARGE SCALE GENOMIC DNA]</scope>
    <source>
        <strain evidence="1 2">S</strain>
    </source>
</reference>
<proteinExistence type="predicted"/>
<dbReference type="AlphaFoldDB" id="A0A2G9UDX9"/>
<evidence type="ECO:0000313" key="2">
    <source>
        <dbReference type="Proteomes" id="UP000230423"/>
    </source>
</evidence>
<gene>
    <name evidence="1" type="ORF">TELCIR_09761</name>
</gene>
<dbReference type="EMBL" id="KZ347094">
    <property type="protein sequence ID" value="PIO68448.1"/>
    <property type="molecule type" value="Genomic_DNA"/>
</dbReference>
<sequence length="27" mass="3144">MKDIILYRGGTMPGWKSLRRLIPLLNT</sequence>
<organism evidence="1 2">
    <name type="scientific">Teladorsagia circumcincta</name>
    <name type="common">Brown stomach worm</name>
    <name type="synonym">Ostertagia circumcincta</name>
    <dbReference type="NCBI Taxonomy" id="45464"/>
    <lineage>
        <taxon>Eukaryota</taxon>
        <taxon>Metazoa</taxon>
        <taxon>Ecdysozoa</taxon>
        <taxon>Nematoda</taxon>
        <taxon>Chromadorea</taxon>
        <taxon>Rhabditida</taxon>
        <taxon>Rhabditina</taxon>
        <taxon>Rhabditomorpha</taxon>
        <taxon>Strongyloidea</taxon>
        <taxon>Trichostrongylidae</taxon>
        <taxon>Teladorsagia</taxon>
    </lineage>
</organism>
<keyword evidence="2" id="KW-1185">Reference proteome</keyword>
<name>A0A2G9UDX9_TELCI</name>